<name>A0A976M9A8_THEOR</name>
<feature type="signal peptide" evidence="1">
    <location>
        <begin position="1"/>
        <end position="23"/>
    </location>
</feature>
<protein>
    <recommendedName>
        <fullName evidence="4">Surface protein D</fullName>
    </recommendedName>
</protein>
<reference evidence="2" key="1">
    <citation type="submission" date="2022-07" db="EMBL/GenBank/DDBJ databases">
        <title>Evaluation of T. orientalis genome assembly methods using nanopore sequencing and analysis of variation between genomes.</title>
        <authorList>
            <person name="Yam J."/>
            <person name="Micallef M.L."/>
            <person name="Liu M."/>
            <person name="Djordjevic S.P."/>
            <person name="Bogema D.R."/>
            <person name="Jenkins C."/>
        </authorList>
    </citation>
    <scope>NUCLEOTIDE SEQUENCE</scope>
    <source>
        <strain evidence="2">Goon Nure</strain>
    </source>
</reference>
<proteinExistence type="predicted"/>
<dbReference type="Proteomes" id="UP000244811">
    <property type="component" value="Chromosome 1"/>
</dbReference>
<organism evidence="2 3">
    <name type="scientific">Theileria orientalis</name>
    <dbReference type="NCBI Taxonomy" id="68886"/>
    <lineage>
        <taxon>Eukaryota</taxon>
        <taxon>Sar</taxon>
        <taxon>Alveolata</taxon>
        <taxon>Apicomplexa</taxon>
        <taxon>Aconoidasida</taxon>
        <taxon>Piroplasmida</taxon>
        <taxon>Theileriidae</taxon>
        <taxon>Theileria</taxon>
    </lineage>
</organism>
<dbReference type="EMBL" id="CP056069">
    <property type="protein sequence ID" value="UKK00034.2"/>
    <property type="molecule type" value="Genomic_DNA"/>
</dbReference>
<feature type="chain" id="PRO_5037515402" description="Surface protein D" evidence="1">
    <location>
        <begin position="24"/>
        <end position="171"/>
    </location>
</feature>
<evidence type="ECO:0008006" key="4">
    <source>
        <dbReference type="Google" id="ProtNLM"/>
    </source>
</evidence>
<gene>
    <name evidence="2" type="ORF">MACK_000100</name>
</gene>
<sequence>MKITAQIIFLLFSIFTTFSPVSASGNCSEDYLYALGMKFEEEEVTKAKSFRTSMILTQVGTKLVMKMGATPENYREALIGKLVEAGLYNGEQDCVECFSNSVRCVIKKCKGMCFPDPCKNACLKCVDKNCKEDLLECVGQREVVNVCVWAKEFEKYKSSSKGNLGGACGSK</sequence>
<dbReference type="AlphaFoldDB" id="A0A976M9A8"/>
<accession>A0A976M9A8</accession>
<evidence type="ECO:0000313" key="3">
    <source>
        <dbReference type="Proteomes" id="UP000244811"/>
    </source>
</evidence>
<evidence type="ECO:0000256" key="1">
    <source>
        <dbReference type="SAM" id="SignalP"/>
    </source>
</evidence>
<evidence type="ECO:0000313" key="2">
    <source>
        <dbReference type="EMBL" id="UKK00034.2"/>
    </source>
</evidence>
<keyword evidence="1" id="KW-0732">Signal</keyword>